<evidence type="ECO:0000313" key="3">
    <source>
        <dbReference type="Proteomes" id="UP000500755"/>
    </source>
</evidence>
<name>A0A858ZV87_9BURK</name>
<dbReference type="Gene3D" id="3.40.190.150">
    <property type="entry name" value="Bordetella uptake gene, domain 1"/>
    <property type="match status" value="1"/>
</dbReference>
<dbReference type="Gene3D" id="3.40.190.10">
    <property type="entry name" value="Periplasmic binding protein-like II"/>
    <property type="match status" value="1"/>
</dbReference>
<dbReference type="RefSeq" id="WP_103018592.1">
    <property type="nucleotide sequence ID" value="NZ_CP051298.1"/>
</dbReference>
<reference evidence="2 3" key="1">
    <citation type="submission" date="2020-05" db="EMBL/GenBank/DDBJ databases">
        <title>Complete genome sequence of Alicycliphilus denitrificans DP3.</title>
        <authorList>
            <person name="Chen X."/>
        </authorList>
    </citation>
    <scope>NUCLEOTIDE SEQUENCE [LARGE SCALE GENOMIC DNA]</scope>
    <source>
        <strain evidence="2 3">DP3</strain>
    </source>
</reference>
<dbReference type="Proteomes" id="UP000500755">
    <property type="component" value="Chromosome"/>
</dbReference>
<dbReference type="PIRSF" id="PIRSF017082">
    <property type="entry name" value="YflP"/>
    <property type="match status" value="1"/>
</dbReference>
<evidence type="ECO:0000313" key="2">
    <source>
        <dbReference type="EMBL" id="QKD44805.1"/>
    </source>
</evidence>
<dbReference type="EMBL" id="CP051298">
    <property type="protein sequence ID" value="QKD44805.1"/>
    <property type="molecule type" value="Genomic_DNA"/>
</dbReference>
<proteinExistence type="inferred from homology"/>
<sequence length="337" mass="36069">MKNHAFAPARRSWMRTAGIMAAMAWGGLTLAPGASAQAWPTRPVRIVIASSAGSTGDLLARMLAPRLESIWKQPVIVEAKPGASGIVGTEYVINAQDGHTLLLGTQTALMSKYTQKNLRFDPLTDLLPIAKVINYQMVIATNAPTAKRAGTLAELVALSKSTQNGLFFAGNGPTSIFNLSMAIMNQGLGLRMAAVDFPSVSAMNLALLRDDAQVMVNTPSSVKGQIENGTVVPLAAVSTERYANLPQVPTLKEATGYSGYVPLLWAGFFAPKGTPASVVQKIDQDLRAVLDDKFRKQIESTFTGTTVSSSPPAFAKEIQAETAVWRDIFKAMDFKPE</sequence>
<dbReference type="InterPro" id="IPR006311">
    <property type="entry name" value="TAT_signal"/>
</dbReference>
<dbReference type="PROSITE" id="PS51318">
    <property type="entry name" value="TAT"/>
    <property type="match status" value="1"/>
</dbReference>
<accession>A0A858ZV87</accession>
<organism evidence="2 3">
    <name type="scientific">Alicycliphilus denitrificans</name>
    <dbReference type="NCBI Taxonomy" id="179636"/>
    <lineage>
        <taxon>Bacteria</taxon>
        <taxon>Pseudomonadati</taxon>
        <taxon>Pseudomonadota</taxon>
        <taxon>Betaproteobacteria</taxon>
        <taxon>Burkholderiales</taxon>
        <taxon>Comamonadaceae</taxon>
        <taxon>Alicycliphilus</taxon>
    </lineage>
</organism>
<gene>
    <name evidence="2" type="ORF">HF896_14805</name>
</gene>
<dbReference type="SUPFAM" id="SSF53850">
    <property type="entry name" value="Periplasmic binding protein-like II"/>
    <property type="match status" value="1"/>
</dbReference>
<dbReference type="PANTHER" id="PTHR42928:SF5">
    <property type="entry name" value="BLR1237 PROTEIN"/>
    <property type="match status" value="1"/>
</dbReference>
<dbReference type="CDD" id="cd07012">
    <property type="entry name" value="PBP2_Bug_TTT"/>
    <property type="match status" value="1"/>
</dbReference>
<dbReference type="PANTHER" id="PTHR42928">
    <property type="entry name" value="TRICARBOXYLATE-BINDING PROTEIN"/>
    <property type="match status" value="1"/>
</dbReference>
<dbReference type="Pfam" id="PF03401">
    <property type="entry name" value="TctC"/>
    <property type="match status" value="1"/>
</dbReference>
<dbReference type="InterPro" id="IPR042100">
    <property type="entry name" value="Bug_dom1"/>
</dbReference>
<dbReference type="AlphaFoldDB" id="A0A858ZV87"/>
<comment type="similarity">
    <text evidence="1">Belongs to the UPF0065 (bug) family.</text>
</comment>
<evidence type="ECO:0000256" key="1">
    <source>
        <dbReference type="ARBA" id="ARBA00006987"/>
    </source>
</evidence>
<dbReference type="InterPro" id="IPR005064">
    <property type="entry name" value="BUG"/>
</dbReference>
<protein>
    <submittedName>
        <fullName evidence="2">Tripartite tricarboxylate transporter substrate binding protein</fullName>
    </submittedName>
</protein>